<evidence type="ECO:0000256" key="1">
    <source>
        <dbReference type="SAM" id="Phobius"/>
    </source>
</evidence>
<keyword evidence="1" id="KW-0812">Transmembrane</keyword>
<protein>
    <submittedName>
        <fullName evidence="2">Uncharacterized protein</fullName>
    </submittedName>
</protein>
<sequence length="155" mass="16636">MGSIDRFFEQHGVDVGKALGLLTIASAVSSAYGMAFRLVAGQVYLDLTAPIGLIVGIALWRHYRWALRLIKVLAWIVVGCSAVVLMVLPFTGTAKLTLRAGNVVLMRPALWKVYVLAGLVMPLPALLLATLYSAKVNAEFGLPDSSDGLVPPKFL</sequence>
<gene>
    <name evidence="2" type="ORF">GALL_325440</name>
</gene>
<comment type="caution">
    <text evidence="2">The sequence shown here is derived from an EMBL/GenBank/DDBJ whole genome shotgun (WGS) entry which is preliminary data.</text>
</comment>
<dbReference type="AlphaFoldDB" id="A0A1J5R0J8"/>
<evidence type="ECO:0000313" key="2">
    <source>
        <dbReference type="EMBL" id="OIQ85607.1"/>
    </source>
</evidence>
<reference evidence="2" key="1">
    <citation type="submission" date="2016-10" db="EMBL/GenBank/DDBJ databases">
        <title>Sequence of Gallionella enrichment culture.</title>
        <authorList>
            <person name="Poehlein A."/>
            <person name="Muehling M."/>
            <person name="Daniel R."/>
        </authorList>
    </citation>
    <scope>NUCLEOTIDE SEQUENCE</scope>
</reference>
<feature type="transmembrane region" description="Helical" evidence="1">
    <location>
        <begin position="111"/>
        <end position="132"/>
    </location>
</feature>
<keyword evidence="1" id="KW-0472">Membrane</keyword>
<name>A0A1J5R0J8_9ZZZZ</name>
<keyword evidence="1" id="KW-1133">Transmembrane helix</keyword>
<organism evidence="2">
    <name type="scientific">mine drainage metagenome</name>
    <dbReference type="NCBI Taxonomy" id="410659"/>
    <lineage>
        <taxon>unclassified sequences</taxon>
        <taxon>metagenomes</taxon>
        <taxon>ecological metagenomes</taxon>
    </lineage>
</organism>
<feature type="transmembrane region" description="Helical" evidence="1">
    <location>
        <begin position="72"/>
        <end position="91"/>
    </location>
</feature>
<feature type="transmembrane region" description="Helical" evidence="1">
    <location>
        <begin position="41"/>
        <end position="60"/>
    </location>
</feature>
<accession>A0A1J5R0J8</accession>
<proteinExistence type="predicted"/>
<dbReference type="EMBL" id="MLJW01000532">
    <property type="protein sequence ID" value="OIQ85607.1"/>
    <property type="molecule type" value="Genomic_DNA"/>
</dbReference>